<dbReference type="PANTHER" id="PTHR24096">
    <property type="entry name" value="LONG-CHAIN-FATTY-ACID--COA LIGASE"/>
    <property type="match status" value="1"/>
</dbReference>
<dbReference type="InterPro" id="IPR042099">
    <property type="entry name" value="ANL_N_sf"/>
</dbReference>
<dbReference type="NCBIfam" id="NF009232">
    <property type="entry name" value="PRK12582.1"/>
    <property type="match status" value="1"/>
</dbReference>
<accession>A0A239K3P4</accession>
<feature type="domain" description="AMP-dependent synthetase/ligase" evidence="1">
    <location>
        <begin position="45"/>
        <end position="428"/>
    </location>
</feature>
<dbReference type="Proteomes" id="UP000198284">
    <property type="component" value="Unassembled WGS sequence"/>
</dbReference>
<dbReference type="PANTHER" id="PTHR24096:SF420">
    <property type="entry name" value="LONG-CHAIN-FATTY-ACID--COA LIGASE-RELATED"/>
    <property type="match status" value="1"/>
</dbReference>
<dbReference type="EMBL" id="FZOT01000014">
    <property type="protein sequence ID" value="SNT12755.1"/>
    <property type="molecule type" value="Genomic_DNA"/>
</dbReference>
<evidence type="ECO:0000313" key="3">
    <source>
        <dbReference type="Proteomes" id="UP000198284"/>
    </source>
</evidence>
<dbReference type="CDD" id="cd05921">
    <property type="entry name" value="FCS"/>
    <property type="match status" value="1"/>
</dbReference>
<dbReference type="SUPFAM" id="SSF56801">
    <property type="entry name" value="Acetyl-CoA synthetase-like"/>
    <property type="match status" value="1"/>
</dbReference>
<dbReference type="PROSITE" id="PS00455">
    <property type="entry name" value="AMP_BINDING"/>
    <property type="match status" value="1"/>
</dbReference>
<dbReference type="InterPro" id="IPR000873">
    <property type="entry name" value="AMP-dep_synth/lig_dom"/>
</dbReference>
<evidence type="ECO:0000313" key="2">
    <source>
        <dbReference type="EMBL" id="SNT12755.1"/>
    </source>
</evidence>
<keyword evidence="3" id="KW-1185">Reference proteome</keyword>
<gene>
    <name evidence="2" type="ORF">SAMN06265795_114119</name>
</gene>
<sequence length="616" mass="67199">MGDMIRDAALFAAPGVQLTRRADGSFMLEPRTPLEPYARCMGEYLERWARETPDRPFLQERGIGGQWQGVSYAQALQKVVRIATWLLESDLDRQRPVVVLSDNSIEHALLMLACMHIGQPYSAISPAYSLMSRDHAKLKGLIQRLEPSMLYVLDPARYSAALEAISGLHQAPLVVSDGCSRLPAGALRFSSLLASPDEEAVAQAFSAVGPDTIAKILFTSGSTSEPKGVLNTQRMLCSNQQAKLQLWPFLRQTPPVLLDWLPWNHTFGGNHNFNMVLANGGTLYIDGGKPMPGLFEASIANLREVAPTLYLNVPRGFDMLVPALRVDAQLRRKFFSRIQVIFYAAAALPQHLWDALIELSIQELGHAVPMVTAWGSTETAPLASDCNYQASRSGVIGLPIPGVTLKLVPNGEKLEVRVKGPNVTPGYFRQPSLSAKAFDEEGFYLIGDAVRFVDPQQPELGLLFDGRVAEDFKLSSGTWVSVGAMRVKAIELMAPVAQDIAIAGHDRNDVGMLVFANLPACRKLAELTEDAPAAQALAHPAVLARLREGMEQLREHGTGTSTYATRALLMAEPASVDAGEITDKGYINQAAVLRHRAALVERLYADPPDPAVILLQ</sequence>
<dbReference type="Gene3D" id="3.40.50.12780">
    <property type="entry name" value="N-terminal domain of ligase-like"/>
    <property type="match status" value="1"/>
</dbReference>
<dbReference type="Pfam" id="PF00501">
    <property type="entry name" value="AMP-binding"/>
    <property type="match status" value="1"/>
</dbReference>
<organism evidence="2 3">
    <name type="scientific">Noviherbaspirillum humi</name>
    <dbReference type="NCBI Taxonomy" id="1688639"/>
    <lineage>
        <taxon>Bacteria</taxon>
        <taxon>Pseudomonadati</taxon>
        <taxon>Pseudomonadota</taxon>
        <taxon>Betaproteobacteria</taxon>
        <taxon>Burkholderiales</taxon>
        <taxon>Oxalobacteraceae</taxon>
        <taxon>Noviherbaspirillum</taxon>
    </lineage>
</organism>
<dbReference type="AlphaFoldDB" id="A0A239K3P4"/>
<dbReference type="OrthoDB" id="9766486at2"/>
<evidence type="ECO:0000259" key="1">
    <source>
        <dbReference type="Pfam" id="PF00501"/>
    </source>
</evidence>
<dbReference type="RefSeq" id="WP_089400737.1">
    <property type="nucleotide sequence ID" value="NZ_FZOT01000014.1"/>
</dbReference>
<reference evidence="2 3" key="1">
    <citation type="submission" date="2017-06" db="EMBL/GenBank/DDBJ databases">
        <authorList>
            <person name="Kim H.J."/>
            <person name="Triplett B.A."/>
        </authorList>
    </citation>
    <scope>NUCLEOTIDE SEQUENCE [LARGE SCALE GENOMIC DNA]</scope>
    <source>
        <strain evidence="2 3">U15</strain>
    </source>
</reference>
<proteinExistence type="predicted"/>
<dbReference type="InterPro" id="IPR020845">
    <property type="entry name" value="AMP-binding_CS"/>
</dbReference>
<dbReference type="GO" id="GO:0016405">
    <property type="term" value="F:CoA-ligase activity"/>
    <property type="evidence" value="ECO:0007669"/>
    <property type="project" value="TreeGrafter"/>
</dbReference>
<protein>
    <submittedName>
        <fullName evidence="2">Trans-feruloyl-CoA synthase</fullName>
    </submittedName>
</protein>
<name>A0A239K3P4_9BURK</name>